<sequence>MLARTSALLSFFWASTIMHHANAFTNKGIYVQIHLGGAYDCFRDDQAPECWSNICRDKSWKDATVNELKPVYFEEAQPFATAECSADGQDWTEEVRAAGNFKKYVP</sequence>
<dbReference type="AlphaFoldDB" id="A0A0P1BD11"/>
<reference evidence="2 3" key="1">
    <citation type="submission" date="2014-09" db="EMBL/GenBank/DDBJ databases">
        <authorList>
            <person name="Magalhaes I.L.F."/>
            <person name="Oliveira U."/>
            <person name="Santos F.R."/>
            <person name="Vidigal T.H.D.A."/>
            <person name="Brescovit A.D."/>
            <person name="Santos A.J."/>
        </authorList>
    </citation>
    <scope>NUCLEOTIDE SEQUENCE [LARGE SCALE GENOMIC DNA]</scope>
</reference>
<feature type="signal peptide" evidence="1">
    <location>
        <begin position="1"/>
        <end position="23"/>
    </location>
</feature>
<dbReference type="EMBL" id="CCYA01000232">
    <property type="protein sequence ID" value="CEH13801.1"/>
    <property type="molecule type" value="Genomic_DNA"/>
</dbReference>
<keyword evidence="3" id="KW-1185">Reference proteome</keyword>
<feature type="chain" id="PRO_5006059402" evidence="1">
    <location>
        <begin position="24"/>
        <end position="106"/>
    </location>
</feature>
<proteinExistence type="predicted"/>
<organism evidence="2 3">
    <name type="scientific">Ceraceosorus bombacis</name>
    <dbReference type="NCBI Taxonomy" id="401625"/>
    <lineage>
        <taxon>Eukaryota</taxon>
        <taxon>Fungi</taxon>
        <taxon>Dikarya</taxon>
        <taxon>Basidiomycota</taxon>
        <taxon>Ustilaginomycotina</taxon>
        <taxon>Exobasidiomycetes</taxon>
        <taxon>Ceraceosorales</taxon>
        <taxon>Ceraceosoraceae</taxon>
        <taxon>Ceraceosorus</taxon>
    </lineage>
</organism>
<accession>A0A0P1BD11</accession>
<evidence type="ECO:0000313" key="2">
    <source>
        <dbReference type="EMBL" id="CEH13801.1"/>
    </source>
</evidence>
<keyword evidence="1" id="KW-0732">Signal</keyword>
<protein>
    <submittedName>
        <fullName evidence="2">Uncharacterized protein</fullName>
    </submittedName>
</protein>
<dbReference type="Proteomes" id="UP000054845">
    <property type="component" value="Unassembled WGS sequence"/>
</dbReference>
<name>A0A0P1BD11_9BASI</name>
<evidence type="ECO:0000313" key="3">
    <source>
        <dbReference type="Proteomes" id="UP000054845"/>
    </source>
</evidence>
<evidence type="ECO:0000256" key="1">
    <source>
        <dbReference type="SAM" id="SignalP"/>
    </source>
</evidence>